<dbReference type="AlphaFoldDB" id="A0A7W3LUT5"/>
<feature type="transmembrane region" description="Helical" evidence="1">
    <location>
        <begin position="106"/>
        <end position="131"/>
    </location>
</feature>
<gene>
    <name evidence="2" type="ORF">HNR61_006365</name>
</gene>
<accession>A0A7W3LUT5</accession>
<feature type="transmembrane region" description="Helical" evidence="1">
    <location>
        <begin position="21"/>
        <end position="43"/>
    </location>
</feature>
<keyword evidence="1" id="KW-0472">Membrane</keyword>
<keyword evidence="1" id="KW-1133">Transmembrane helix</keyword>
<evidence type="ECO:0000313" key="3">
    <source>
        <dbReference type="Proteomes" id="UP000572680"/>
    </source>
</evidence>
<feature type="transmembrane region" description="Helical" evidence="1">
    <location>
        <begin position="180"/>
        <end position="200"/>
    </location>
</feature>
<proteinExistence type="predicted"/>
<feature type="transmembrane region" description="Helical" evidence="1">
    <location>
        <begin position="63"/>
        <end position="85"/>
    </location>
</feature>
<dbReference type="EMBL" id="JACJIA010000009">
    <property type="protein sequence ID" value="MBA8954708.1"/>
    <property type="molecule type" value="Genomic_DNA"/>
</dbReference>
<reference evidence="2 3" key="1">
    <citation type="submission" date="2020-08" db="EMBL/GenBank/DDBJ databases">
        <title>Genomic Encyclopedia of Type Strains, Phase IV (KMG-IV): sequencing the most valuable type-strain genomes for metagenomic binning, comparative biology and taxonomic classification.</title>
        <authorList>
            <person name="Goeker M."/>
        </authorList>
    </citation>
    <scope>NUCLEOTIDE SEQUENCE [LARGE SCALE GENOMIC DNA]</scope>
    <source>
        <strain evidence="2 3">DSM 44197</strain>
    </source>
</reference>
<dbReference type="GO" id="GO:0005886">
    <property type="term" value="C:plasma membrane"/>
    <property type="evidence" value="ECO:0007669"/>
    <property type="project" value="UniProtKB-SubCell"/>
</dbReference>
<name>A0A7W3LUT5_ACTNM</name>
<protein>
    <submittedName>
        <fullName evidence="2">ABC-type transport system involved in multi-copper enzyme maturation permease subunit</fullName>
    </submittedName>
</protein>
<evidence type="ECO:0000313" key="2">
    <source>
        <dbReference type="EMBL" id="MBA8954708.1"/>
    </source>
</evidence>
<feature type="transmembrane region" description="Helical" evidence="1">
    <location>
        <begin position="151"/>
        <end position="173"/>
    </location>
</feature>
<dbReference type="PANTHER" id="PTHR37305">
    <property type="entry name" value="INTEGRAL MEMBRANE PROTEIN-RELATED"/>
    <property type="match status" value="1"/>
</dbReference>
<feature type="transmembrane region" description="Helical" evidence="1">
    <location>
        <begin position="233"/>
        <end position="254"/>
    </location>
</feature>
<dbReference type="Pfam" id="PF12679">
    <property type="entry name" value="ABC2_membrane_2"/>
    <property type="match status" value="1"/>
</dbReference>
<keyword evidence="3" id="KW-1185">Reference proteome</keyword>
<organism evidence="2 3">
    <name type="scientific">Actinomadura namibiensis</name>
    <dbReference type="NCBI Taxonomy" id="182080"/>
    <lineage>
        <taxon>Bacteria</taxon>
        <taxon>Bacillati</taxon>
        <taxon>Actinomycetota</taxon>
        <taxon>Actinomycetes</taxon>
        <taxon>Streptosporangiales</taxon>
        <taxon>Thermomonosporaceae</taxon>
        <taxon>Actinomadura</taxon>
    </lineage>
</organism>
<dbReference type="PANTHER" id="PTHR37305:SF1">
    <property type="entry name" value="MEMBRANE PROTEIN"/>
    <property type="match status" value="1"/>
</dbReference>
<dbReference type="GO" id="GO:0140359">
    <property type="term" value="F:ABC-type transporter activity"/>
    <property type="evidence" value="ECO:0007669"/>
    <property type="project" value="InterPro"/>
</dbReference>
<keyword evidence="1" id="KW-0812">Transmembrane</keyword>
<evidence type="ECO:0000256" key="1">
    <source>
        <dbReference type="SAM" id="Phobius"/>
    </source>
</evidence>
<comment type="caution">
    <text evidence="2">The sequence shown here is derived from an EMBL/GenBank/DDBJ whole genome shotgun (WGS) entry which is preliminary data.</text>
</comment>
<dbReference type="Proteomes" id="UP000572680">
    <property type="component" value="Unassembled WGS sequence"/>
</dbReference>
<dbReference type="RefSeq" id="WP_182846738.1">
    <property type="nucleotide sequence ID" value="NZ_BAAALP010000101.1"/>
</dbReference>
<sequence length="259" mass="26979">MSASGSAFRAELTKLRSLRSTYWTLAAAFALSLGLGALASLSMRGGFDRMPPDRQADFDPTVFGFYGLAFGQLALVVFGVLAVTGEYSGGTIRMSLVAIPRRGRFLAAKVLAVTAVAAAFSLVTVPVLFAVAQWGLGPHGADPGDPGVPRAIAGAFLYMVLMCALATGVAAMLRGTALTLGIMIPLLFLNGQGLASIPAVRRFTQYLPDQAGYVMMGTRPEGGMFGPSDFGPWTALAILLAWTAAALAGGLLTLERRDA</sequence>